<dbReference type="Proteomes" id="UP000620104">
    <property type="component" value="Unassembled WGS sequence"/>
</dbReference>
<sequence length="504" mass="54512">MSNNQPYYGGQQYQQQQSAQQQQPGKGWQRRPMPPQEAMFGGQSSGPRPPRPNGPPTDRRFNAVGGNPPPFQGHNGLATPRPPFPPSGMGFPGASPAGRPQLPPSFVGTPSTPSSFPTPPSYMQNQAAGGASSDPRLQLSAGASPNNSAFPSIANNAGMSTPPYGIPSDPRFPSRPVIPLPTSSQSQDPRFSSHTPVSNPQVAQPTFNAPTPVSSSVQALDPRFASVDPRVQSTDTRLPSNTPVPSDPRLQGNTPVSADPRFATFPRSTTPPVPPPTNLPLLPGPPKPSQTTNVVAPIKQESETAPSTDSGKLRPMFCVVCASNNNRSMEAHNVLQRAHFRVTSSGTGSMVRLPGASMREPNIYTFGTPYDVMYNDLKEKDEQLYTANGILNMLDRNRKVKTAPEKWQATRDISADVVITCEERCFDAVCEDLLNRGGQFNKLVHVINVEIKDNHEEAFLAGKAILDLAKAIEAAEDLDTEIEDILLRQQDLHPHSLLHTISFY</sequence>
<evidence type="ECO:0000256" key="7">
    <source>
        <dbReference type="ARBA" id="ARBA00023242"/>
    </source>
</evidence>
<feature type="compositionally biased region" description="Low complexity" evidence="10">
    <location>
        <begin position="87"/>
        <end position="115"/>
    </location>
</feature>
<dbReference type="Pfam" id="PF04722">
    <property type="entry name" value="Ssu72"/>
    <property type="match status" value="1"/>
</dbReference>
<dbReference type="GO" id="GO:0031124">
    <property type="term" value="P:mRNA 3'-end processing"/>
    <property type="evidence" value="ECO:0007669"/>
    <property type="project" value="UniProtKB-ARBA"/>
</dbReference>
<evidence type="ECO:0000256" key="5">
    <source>
        <dbReference type="ARBA" id="ARBA00022801"/>
    </source>
</evidence>
<evidence type="ECO:0000256" key="4">
    <source>
        <dbReference type="ARBA" id="ARBA00022664"/>
    </source>
</evidence>
<keyword evidence="5" id="KW-0378">Hydrolase</keyword>
<dbReference type="AlphaFoldDB" id="A0A8H3TTD1"/>
<comment type="subcellular location">
    <subcellularLocation>
        <location evidence="1">Nucleus</location>
    </subcellularLocation>
</comment>
<dbReference type="FunFam" id="3.40.50.2300:FF:000039">
    <property type="entry name" value="RNA polymerase II subunit A C-terminal domain phosphatase"/>
    <property type="match status" value="1"/>
</dbReference>
<organism evidence="11 12">
    <name type="scientific">Naganishia liquefaciens</name>
    <dbReference type="NCBI Taxonomy" id="104408"/>
    <lineage>
        <taxon>Eukaryota</taxon>
        <taxon>Fungi</taxon>
        <taxon>Dikarya</taxon>
        <taxon>Basidiomycota</taxon>
        <taxon>Agaricomycotina</taxon>
        <taxon>Tremellomycetes</taxon>
        <taxon>Filobasidiales</taxon>
        <taxon>Filobasidiaceae</taxon>
        <taxon>Naganishia</taxon>
    </lineage>
</organism>
<dbReference type="OrthoDB" id="57957at2759"/>
<evidence type="ECO:0000256" key="6">
    <source>
        <dbReference type="ARBA" id="ARBA00022912"/>
    </source>
</evidence>
<feature type="compositionally biased region" description="Polar residues" evidence="10">
    <location>
        <begin position="141"/>
        <end position="159"/>
    </location>
</feature>
<accession>A0A8H3TTD1</accession>
<comment type="similarity">
    <text evidence="2">Belongs to the SSU72 phosphatase family.</text>
</comment>
<keyword evidence="12" id="KW-1185">Reference proteome</keyword>
<dbReference type="GO" id="GO:0005847">
    <property type="term" value="C:mRNA cleavage and polyadenylation specificity factor complex"/>
    <property type="evidence" value="ECO:0007669"/>
    <property type="project" value="UniProtKB-ARBA"/>
</dbReference>
<feature type="compositionally biased region" description="Pro residues" evidence="10">
    <location>
        <begin position="269"/>
        <end position="278"/>
    </location>
</feature>
<dbReference type="InterPro" id="IPR006811">
    <property type="entry name" value="RNA_pol_II_suA"/>
</dbReference>
<feature type="compositionally biased region" description="Polar residues" evidence="10">
    <location>
        <begin position="181"/>
        <end position="218"/>
    </location>
</feature>
<evidence type="ECO:0000313" key="11">
    <source>
        <dbReference type="EMBL" id="GHJ87151.1"/>
    </source>
</evidence>
<name>A0A8H3TTD1_9TREE</name>
<proteinExistence type="inferred from homology"/>
<dbReference type="EC" id="3.1.3.16" evidence="3"/>
<comment type="catalytic activity">
    <reaction evidence="8">
        <text>O-phospho-L-seryl-[protein] + H2O = L-seryl-[protein] + phosphate</text>
        <dbReference type="Rhea" id="RHEA:20629"/>
        <dbReference type="Rhea" id="RHEA-COMP:9863"/>
        <dbReference type="Rhea" id="RHEA-COMP:11604"/>
        <dbReference type="ChEBI" id="CHEBI:15377"/>
        <dbReference type="ChEBI" id="CHEBI:29999"/>
        <dbReference type="ChEBI" id="CHEBI:43474"/>
        <dbReference type="ChEBI" id="CHEBI:83421"/>
        <dbReference type="EC" id="3.1.3.16"/>
    </reaction>
</comment>
<dbReference type="EMBL" id="BLZA01000021">
    <property type="protein sequence ID" value="GHJ87151.1"/>
    <property type="molecule type" value="Genomic_DNA"/>
</dbReference>
<keyword evidence="6" id="KW-0904">Protein phosphatase</keyword>
<comment type="caution">
    <text evidence="11">The sequence shown here is derived from an EMBL/GenBank/DDBJ whole genome shotgun (WGS) entry which is preliminary data.</text>
</comment>
<feature type="compositionally biased region" description="Low complexity" evidence="10">
    <location>
        <begin position="1"/>
        <end position="25"/>
    </location>
</feature>
<evidence type="ECO:0000256" key="8">
    <source>
        <dbReference type="ARBA" id="ARBA00047761"/>
    </source>
</evidence>
<dbReference type="GO" id="GO:0008420">
    <property type="term" value="F:RNA polymerase II CTD heptapeptide repeat phosphatase activity"/>
    <property type="evidence" value="ECO:0007669"/>
    <property type="project" value="UniProtKB-ARBA"/>
</dbReference>
<evidence type="ECO:0000256" key="3">
    <source>
        <dbReference type="ARBA" id="ARBA00013081"/>
    </source>
</evidence>
<reference evidence="11" key="1">
    <citation type="submission" date="2020-07" db="EMBL/GenBank/DDBJ databases">
        <title>Draft Genome Sequence of a Deep-Sea Yeast, Naganishia (Cryptococcus) liquefaciens strain N6.</title>
        <authorList>
            <person name="Han Y.W."/>
            <person name="Kajitani R."/>
            <person name="Morimoto H."/>
            <person name="Parhat M."/>
            <person name="Tsubouchi H."/>
            <person name="Bakenova O."/>
            <person name="Ogata M."/>
            <person name="Argunhan B."/>
            <person name="Aoki R."/>
            <person name="Kajiwara S."/>
            <person name="Itoh T."/>
            <person name="Iwasaki H."/>
        </authorList>
    </citation>
    <scope>NUCLEOTIDE SEQUENCE</scope>
    <source>
        <strain evidence="11">N6</strain>
    </source>
</reference>
<evidence type="ECO:0000256" key="1">
    <source>
        <dbReference type="ARBA" id="ARBA00004123"/>
    </source>
</evidence>
<evidence type="ECO:0000256" key="2">
    <source>
        <dbReference type="ARBA" id="ARBA00008978"/>
    </source>
</evidence>
<feature type="compositionally biased region" description="Polar residues" evidence="10">
    <location>
        <begin position="231"/>
        <end position="244"/>
    </location>
</feature>
<dbReference type="Gene3D" id="3.40.50.2300">
    <property type="match status" value="2"/>
</dbReference>
<dbReference type="PANTHER" id="PTHR20383">
    <property type="entry name" value="RNA POLYMERASE II SUBUNIT A C-TERMINAL DOMAIN PHOSPHATASE"/>
    <property type="match status" value="1"/>
</dbReference>
<dbReference type="FunFam" id="3.40.50.2300:FF:000182">
    <property type="entry name" value="RNA polymerase II subunit A"/>
    <property type="match status" value="1"/>
</dbReference>
<keyword evidence="4" id="KW-0507">mRNA processing</keyword>
<evidence type="ECO:0000256" key="10">
    <source>
        <dbReference type="SAM" id="MobiDB-lite"/>
    </source>
</evidence>
<protein>
    <recommendedName>
        <fullName evidence="3">protein-serine/threonine phosphatase</fullName>
        <ecNumber evidence="3">3.1.3.16</ecNumber>
    </recommendedName>
</protein>
<gene>
    <name evidence="11" type="ORF">NliqN6_3553</name>
</gene>
<keyword evidence="7" id="KW-0539">Nucleus</keyword>
<comment type="catalytic activity">
    <reaction evidence="9">
        <text>O-phospho-L-threonyl-[protein] + H2O = L-threonyl-[protein] + phosphate</text>
        <dbReference type="Rhea" id="RHEA:47004"/>
        <dbReference type="Rhea" id="RHEA-COMP:11060"/>
        <dbReference type="Rhea" id="RHEA-COMP:11605"/>
        <dbReference type="ChEBI" id="CHEBI:15377"/>
        <dbReference type="ChEBI" id="CHEBI:30013"/>
        <dbReference type="ChEBI" id="CHEBI:43474"/>
        <dbReference type="ChEBI" id="CHEBI:61977"/>
        <dbReference type="EC" id="3.1.3.16"/>
    </reaction>
</comment>
<evidence type="ECO:0000313" key="12">
    <source>
        <dbReference type="Proteomes" id="UP000620104"/>
    </source>
</evidence>
<feature type="region of interest" description="Disordered" evidence="10">
    <location>
        <begin position="1"/>
        <end position="278"/>
    </location>
</feature>
<evidence type="ECO:0000256" key="9">
    <source>
        <dbReference type="ARBA" id="ARBA00048336"/>
    </source>
</evidence>